<organism evidence="1 2">
    <name type="scientific">Pseudogymnoascus destructans (strain ATCC MYA-4855 / 20631-21)</name>
    <name type="common">Bat white-nose syndrome fungus</name>
    <name type="synonym">Geomyces destructans</name>
    <dbReference type="NCBI Taxonomy" id="658429"/>
    <lineage>
        <taxon>Eukaryota</taxon>
        <taxon>Fungi</taxon>
        <taxon>Dikarya</taxon>
        <taxon>Ascomycota</taxon>
        <taxon>Pezizomycotina</taxon>
        <taxon>Leotiomycetes</taxon>
        <taxon>Thelebolales</taxon>
        <taxon>Thelebolaceae</taxon>
        <taxon>Pseudogymnoascus</taxon>
    </lineage>
</organism>
<dbReference type="InParanoid" id="L8FV58"/>
<proteinExistence type="predicted"/>
<dbReference type="AlphaFoldDB" id="L8FV58"/>
<evidence type="ECO:0000313" key="2">
    <source>
        <dbReference type="Proteomes" id="UP000011064"/>
    </source>
</evidence>
<sequence>MRSAKNLMLSFSGQVSETISFHATQDKLEHNLEAVRRLCGRLGAGEDDPVRDRSGSRQSWKGRLWTGVGGDAVVDFFTAYRTHPDAYKVNSALLAEFIRQMNTVGELSDWTVAVIGGGRGEKIDLGNGLMVDALIR</sequence>
<keyword evidence="2" id="KW-1185">Reference proteome</keyword>
<protein>
    <submittedName>
        <fullName evidence="1">Uncharacterized protein</fullName>
    </submittedName>
</protein>
<name>L8FV58_PSED2</name>
<feature type="non-terminal residue" evidence="1">
    <location>
        <position position="136"/>
    </location>
</feature>
<accession>L8FV58</accession>
<dbReference type="VEuPathDB" id="FungiDB:GMDG_09041"/>
<dbReference type="Proteomes" id="UP000011064">
    <property type="component" value="Unassembled WGS sequence"/>
</dbReference>
<gene>
    <name evidence="1" type="ORF">GMDG_09041</name>
</gene>
<reference evidence="2" key="1">
    <citation type="submission" date="2010-09" db="EMBL/GenBank/DDBJ databases">
        <title>The genome sequence of Geomyces destructans 20631-21.</title>
        <authorList>
            <consortium name="The Broad Institute Genome Sequencing Platform"/>
            <person name="Cuomo C.A."/>
            <person name="Blehert D.S."/>
            <person name="Lorch J.M."/>
            <person name="Young S.K."/>
            <person name="Zeng Q."/>
            <person name="Gargeya S."/>
            <person name="Fitzgerald M."/>
            <person name="Haas B."/>
            <person name="Abouelleil A."/>
            <person name="Alvarado L."/>
            <person name="Arachchi H.M."/>
            <person name="Berlin A."/>
            <person name="Brown A."/>
            <person name="Chapman S.B."/>
            <person name="Chen Z."/>
            <person name="Dunbar C."/>
            <person name="Freedman E."/>
            <person name="Gearin G."/>
            <person name="Gellesch M."/>
            <person name="Goldberg J."/>
            <person name="Griggs A."/>
            <person name="Gujja S."/>
            <person name="Heiman D."/>
            <person name="Howarth C."/>
            <person name="Larson L."/>
            <person name="Lui A."/>
            <person name="MacDonald P.J.P."/>
            <person name="Montmayeur A."/>
            <person name="Murphy C."/>
            <person name="Neiman D."/>
            <person name="Pearson M."/>
            <person name="Priest M."/>
            <person name="Roberts A."/>
            <person name="Saif S."/>
            <person name="Shea T."/>
            <person name="Shenoy N."/>
            <person name="Sisk P."/>
            <person name="Stolte C."/>
            <person name="Sykes S."/>
            <person name="Wortman J."/>
            <person name="Nusbaum C."/>
            <person name="Birren B."/>
        </authorList>
    </citation>
    <scope>NUCLEOTIDE SEQUENCE [LARGE SCALE GENOMIC DNA]</scope>
    <source>
        <strain evidence="2">ATCC MYA-4855 / 20631-21</strain>
    </source>
</reference>
<dbReference type="EMBL" id="GL574956">
    <property type="protein sequence ID" value="ELR04368.1"/>
    <property type="molecule type" value="Genomic_DNA"/>
</dbReference>
<dbReference type="HOGENOM" id="CLU_1890774_0_0_1"/>
<evidence type="ECO:0000313" key="1">
    <source>
        <dbReference type="EMBL" id="ELR04368.1"/>
    </source>
</evidence>